<name>A0A426ZAT4_ENSVE</name>
<reference evidence="2 3" key="1">
    <citation type="journal article" date="2014" name="Agronomy (Basel)">
        <title>A Draft Genome Sequence for Ensete ventricosum, the Drought-Tolerant Tree Against Hunger.</title>
        <authorList>
            <person name="Harrison J."/>
            <person name="Moore K.A."/>
            <person name="Paszkiewicz K."/>
            <person name="Jones T."/>
            <person name="Grant M."/>
            <person name="Ambacheew D."/>
            <person name="Muzemil S."/>
            <person name="Studholme D.J."/>
        </authorList>
    </citation>
    <scope>NUCLEOTIDE SEQUENCE [LARGE SCALE GENOMIC DNA]</scope>
</reference>
<evidence type="ECO:0000313" key="2">
    <source>
        <dbReference type="EMBL" id="RRT61107.1"/>
    </source>
</evidence>
<dbReference type="Gene3D" id="3.40.250.10">
    <property type="entry name" value="Rhodanese-like domain"/>
    <property type="match status" value="1"/>
</dbReference>
<comment type="caution">
    <text evidence="2">The sequence shown here is derived from an EMBL/GenBank/DDBJ whole genome shotgun (WGS) entry which is preliminary data.</text>
</comment>
<feature type="compositionally biased region" description="Pro residues" evidence="1">
    <location>
        <begin position="190"/>
        <end position="211"/>
    </location>
</feature>
<dbReference type="InterPro" id="IPR044240">
    <property type="entry name" value="STR4-like"/>
</dbReference>
<sequence>MSYHTEQSSIHGRIKADNINILMEARFDGKSELVAELVTVNGFKAAYAIKDGAEGTRGWMKSGLPWLEPKKTLTLDFGDLKDAVTSGFGQFTLLMIYVQDGSDGLPIALGLAAAAGLGIFAFTEVETLLQALLPADTNVKASLPAPTDASAAPAPTQKTDAVTSTEPLPAVNSVPIAEVKEELPRVTPRPLSPYPYYPDLKPPSSPSPSQP</sequence>
<feature type="region of interest" description="Disordered" evidence="1">
    <location>
        <begin position="144"/>
        <end position="211"/>
    </location>
</feature>
<dbReference type="InterPro" id="IPR036873">
    <property type="entry name" value="Rhodanese-like_dom_sf"/>
</dbReference>
<evidence type="ECO:0000313" key="3">
    <source>
        <dbReference type="Proteomes" id="UP000287651"/>
    </source>
</evidence>
<dbReference type="AlphaFoldDB" id="A0A426ZAT4"/>
<feature type="compositionally biased region" description="Polar residues" evidence="1">
    <location>
        <begin position="157"/>
        <end position="166"/>
    </location>
</feature>
<dbReference type="EMBL" id="AMZH03007532">
    <property type="protein sequence ID" value="RRT61107.1"/>
    <property type="molecule type" value="Genomic_DNA"/>
</dbReference>
<gene>
    <name evidence="2" type="ORF">B296_00030387</name>
</gene>
<protein>
    <submittedName>
        <fullName evidence="2">Uncharacterized protein</fullName>
    </submittedName>
</protein>
<accession>A0A426ZAT4</accession>
<feature type="compositionally biased region" description="Low complexity" evidence="1">
    <location>
        <begin position="144"/>
        <end position="156"/>
    </location>
</feature>
<proteinExistence type="predicted"/>
<evidence type="ECO:0000256" key="1">
    <source>
        <dbReference type="SAM" id="MobiDB-lite"/>
    </source>
</evidence>
<organism evidence="2 3">
    <name type="scientific">Ensete ventricosum</name>
    <name type="common">Abyssinian banana</name>
    <name type="synonym">Musa ensete</name>
    <dbReference type="NCBI Taxonomy" id="4639"/>
    <lineage>
        <taxon>Eukaryota</taxon>
        <taxon>Viridiplantae</taxon>
        <taxon>Streptophyta</taxon>
        <taxon>Embryophyta</taxon>
        <taxon>Tracheophyta</taxon>
        <taxon>Spermatophyta</taxon>
        <taxon>Magnoliopsida</taxon>
        <taxon>Liliopsida</taxon>
        <taxon>Zingiberales</taxon>
        <taxon>Musaceae</taxon>
        <taxon>Ensete</taxon>
    </lineage>
</organism>
<dbReference type="PANTHER" id="PTHR47377:SF1">
    <property type="entry name" value="RHODANESE-LIKE DOMAIN-CONTAINING PROTEIN 4, CHLOROPLASTIC"/>
    <property type="match status" value="1"/>
</dbReference>
<dbReference type="PANTHER" id="PTHR47377">
    <property type="entry name" value="RHODANESE-LIKE DOMAIN-CONTAINING PROTEIN 4, CHLOROPLASTIC"/>
    <property type="match status" value="1"/>
</dbReference>
<dbReference type="Proteomes" id="UP000287651">
    <property type="component" value="Unassembled WGS sequence"/>
</dbReference>